<dbReference type="EMBL" id="JBHRSW010000015">
    <property type="protein sequence ID" value="MFC3121931.1"/>
    <property type="molecule type" value="Genomic_DNA"/>
</dbReference>
<sequence length="570" mass="65393">MVRVLAVFAHKLNRILPRFVSKRLRNSKRLFSWYAALIQKNRHFIDPNYVVPFEIPKWGYFPSSEDYNKNIVKQNQIIRLASEYIAIKQGFVVVILMPTFDFVSLQKTLSSLKLQAHFIDRLLVVTEEIELCKTWLAKDSCGFAIELVGAKSNRLTFKFDFPSFVCFSGEVLHEKAFSYLSHFSPTLKNLTYCDTDVLLQDIRQLPHFYPDWNPDYQLSANYIRTGVIVPQGVTIMLEELSKDTVSTWLKNLYLSDSEIKVDHIPLVLIHRPISLLRTLNEGCNTATLFNPSRYPRVSLIVPTYNGLQVLKTCIESILEKTTYQKYEIIIVNNNSDDEATLSYLETIKQHENIDVLEYPKPFNYSAINNFAVRHAKGEIIGLVNNDIEVITPEWLEYMVTHVQRPDIGCVGAKLLYPNDLVQHAGVVMGYGGGAGHAHKFFPREHPGYLARAVCTQNFSAVTAACLLVKKSDYEAVNGLNEVDLTVAFNDVDFCLRVLELGRRNLLCAEAELYHHESITRGHEDTPEKAERFTNEVNYLKTKWSDFISHDPAYNPNLTLRYENFSIKLDE</sequence>
<dbReference type="Gene3D" id="3.90.550.10">
    <property type="entry name" value="Spore Coat Polysaccharide Biosynthesis Protein SpsA, Chain A"/>
    <property type="match status" value="1"/>
</dbReference>
<proteinExistence type="predicted"/>
<feature type="domain" description="Glycosyltransferase 2-like" evidence="1">
    <location>
        <begin position="298"/>
        <end position="420"/>
    </location>
</feature>
<dbReference type="InterPro" id="IPR029044">
    <property type="entry name" value="Nucleotide-diphossugar_trans"/>
</dbReference>
<dbReference type="Pfam" id="PF00535">
    <property type="entry name" value="Glycos_transf_2"/>
    <property type="match status" value="1"/>
</dbReference>
<gene>
    <name evidence="2" type="ORF">ACFOHL_09890</name>
</gene>
<dbReference type="CDD" id="cd04186">
    <property type="entry name" value="GT_2_like_c"/>
    <property type="match status" value="1"/>
</dbReference>
<dbReference type="GO" id="GO:0016757">
    <property type="term" value="F:glycosyltransferase activity"/>
    <property type="evidence" value="ECO:0007669"/>
    <property type="project" value="UniProtKB-KW"/>
</dbReference>
<keyword evidence="2" id="KW-0808">Transferase</keyword>
<dbReference type="RefSeq" id="WP_376920061.1">
    <property type="nucleotide sequence ID" value="NZ_JBHRSW010000015.1"/>
</dbReference>
<dbReference type="InterPro" id="IPR001173">
    <property type="entry name" value="Glyco_trans_2-like"/>
</dbReference>
<dbReference type="PANTHER" id="PTHR43179:SF7">
    <property type="entry name" value="RHAMNOSYLTRANSFERASE WBBL"/>
    <property type="match status" value="1"/>
</dbReference>
<keyword evidence="2" id="KW-0328">Glycosyltransferase</keyword>
<name>A0ABV7FTY1_9ALTE</name>
<comment type="caution">
    <text evidence="2">The sequence shown here is derived from an EMBL/GenBank/DDBJ whole genome shotgun (WGS) entry which is preliminary data.</text>
</comment>
<evidence type="ECO:0000259" key="1">
    <source>
        <dbReference type="Pfam" id="PF00535"/>
    </source>
</evidence>
<reference evidence="3" key="1">
    <citation type="journal article" date="2019" name="Int. J. Syst. Evol. Microbiol.">
        <title>The Global Catalogue of Microorganisms (GCM) 10K type strain sequencing project: providing services to taxonomists for standard genome sequencing and annotation.</title>
        <authorList>
            <consortium name="The Broad Institute Genomics Platform"/>
            <consortium name="The Broad Institute Genome Sequencing Center for Infectious Disease"/>
            <person name="Wu L."/>
            <person name="Ma J."/>
        </authorList>
    </citation>
    <scope>NUCLEOTIDE SEQUENCE [LARGE SCALE GENOMIC DNA]</scope>
    <source>
        <strain evidence="3">KCTC 52473</strain>
    </source>
</reference>
<dbReference type="PANTHER" id="PTHR43179">
    <property type="entry name" value="RHAMNOSYLTRANSFERASE WBBL"/>
    <property type="match status" value="1"/>
</dbReference>
<dbReference type="Proteomes" id="UP001595478">
    <property type="component" value="Unassembled WGS sequence"/>
</dbReference>
<evidence type="ECO:0000313" key="3">
    <source>
        <dbReference type="Proteomes" id="UP001595478"/>
    </source>
</evidence>
<dbReference type="EC" id="2.4.-.-" evidence="2"/>
<organism evidence="2 3">
    <name type="scientific">Agaribacter flavus</name>
    <dbReference type="NCBI Taxonomy" id="1902781"/>
    <lineage>
        <taxon>Bacteria</taxon>
        <taxon>Pseudomonadati</taxon>
        <taxon>Pseudomonadota</taxon>
        <taxon>Gammaproteobacteria</taxon>
        <taxon>Alteromonadales</taxon>
        <taxon>Alteromonadaceae</taxon>
        <taxon>Agaribacter</taxon>
    </lineage>
</organism>
<protein>
    <submittedName>
        <fullName evidence="2">Glycosyltransferase</fullName>
        <ecNumber evidence="2">2.4.-.-</ecNumber>
    </submittedName>
</protein>
<keyword evidence="3" id="KW-1185">Reference proteome</keyword>
<accession>A0ABV7FTY1</accession>
<dbReference type="SUPFAM" id="SSF53448">
    <property type="entry name" value="Nucleotide-diphospho-sugar transferases"/>
    <property type="match status" value="1"/>
</dbReference>
<evidence type="ECO:0000313" key="2">
    <source>
        <dbReference type="EMBL" id="MFC3121931.1"/>
    </source>
</evidence>